<evidence type="ECO:0000313" key="2">
    <source>
        <dbReference type="EMBL" id="OLF05022.1"/>
    </source>
</evidence>
<feature type="signal peptide" evidence="1">
    <location>
        <begin position="1"/>
        <end position="26"/>
    </location>
</feature>
<dbReference type="AlphaFoldDB" id="A0A7Z0WDS3"/>
<evidence type="ECO:0008006" key="4">
    <source>
        <dbReference type="Google" id="ProtNLM"/>
    </source>
</evidence>
<comment type="caution">
    <text evidence="2">The sequence shown here is derived from an EMBL/GenBank/DDBJ whole genome shotgun (WGS) entry which is preliminary data.</text>
</comment>
<protein>
    <recommendedName>
        <fullName evidence="4">Secreted protein</fullName>
    </recommendedName>
</protein>
<proteinExistence type="predicted"/>
<gene>
    <name evidence="2" type="ORF">BLA60_37955</name>
</gene>
<sequence>MRELFLRVMTVVVLASVVLGTGSAAAAGAGWTVSPGGSTSGDASQVILTIRPADGSADPVFDCVPSQVDIAMFSSPDSHVGDVTDVVLSDCLLAGLYNLEITVGTPLSFHALDYASPVVSGELRDFFASVVFPGCWAVVEGFVPVTYDNSTHELRLIPEFTLEFTHVDPVDNCLGIFNEGDKMALEAVYDLAPGQAIVPA</sequence>
<name>A0A7Z0WDS3_9PSEU</name>
<dbReference type="RefSeq" id="WP_075137927.1">
    <property type="nucleotide sequence ID" value="NZ_MSIF01000034.1"/>
</dbReference>
<feature type="chain" id="PRO_5031118862" description="Secreted protein" evidence="1">
    <location>
        <begin position="27"/>
        <end position="200"/>
    </location>
</feature>
<dbReference type="OrthoDB" id="3554985at2"/>
<organism evidence="2 3">
    <name type="scientific">Actinophytocola xinjiangensis</name>
    <dbReference type="NCBI Taxonomy" id="485602"/>
    <lineage>
        <taxon>Bacteria</taxon>
        <taxon>Bacillati</taxon>
        <taxon>Actinomycetota</taxon>
        <taxon>Actinomycetes</taxon>
        <taxon>Pseudonocardiales</taxon>
        <taxon>Pseudonocardiaceae</taxon>
    </lineage>
</organism>
<evidence type="ECO:0000256" key="1">
    <source>
        <dbReference type="SAM" id="SignalP"/>
    </source>
</evidence>
<reference evidence="2 3" key="1">
    <citation type="submission" date="2016-12" db="EMBL/GenBank/DDBJ databases">
        <title>The draft genome sequence of Actinophytocola xinjiangensis.</title>
        <authorList>
            <person name="Wang W."/>
            <person name="Yuan L."/>
        </authorList>
    </citation>
    <scope>NUCLEOTIDE SEQUENCE [LARGE SCALE GENOMIC DNA]</scope>
    <source>
        <strain evidence="2 3">CGMCC 4.4663</strain>
    </source>
</reference>
<dbReference type="EMBL" id="MSIF01000034">
    <property type="protein sequence ID" value="OLF05022.1"/>
    <property type="molecule type" value="Genomic_DNA"/>
</dbReference>
<keyword evidence="1" id="KW-0732">Signal</keyword>
<evidence type="ECO:0000313" key="3">
    <source>
        <dbReference type="Proteomes" id="UP000185696"/>
    </source>
</evidence>
<accession>A0A7Z0WDS3</accession>
<keyword evidence="3" id="KW-1185">Reference proteome</keyword>
<dbReference type="Proteomes" id="UP000185696">
    <property type="component" value="Unassembled WGS sequence"/>
</dbReference>